<dbReference type="InterPro" id="IPR015421">
    <property type="entry name" value="PyrdxlP-dep_Trfase_major"/>
</dbReference>
<dbReference type="SUPFAM" id="SSF53383">
    <property type="entry name" value="PLP-dependent transferases"/>
    <property type="match status" value="1"/>
</dbReference>
<dbReference type="InterPro" id="IPR015424">
    <property type="entry name" value="PyrdxlP-dep_Trfase"/>
</dbReference>
<feature type="active site" description="Proton acceptor" evidence="1">
    <location>
        <position position="190"/>
    </location>
</feature>
<dbReference type="Proteomes" id="UP000228635">
    <property type="component" value="Unassembled WGS sequence"/>
</dbReference>
<organism evidence="4 5">
    <name type="scientific">Candidatus Harrisonbacteria bacterium CG10_big_fil_rev_8_21_14_0_10_42_17</name>
    <dbReference type="NCBI Taxonomy" id="1974584"/>
    <lineage>
        <taxon>Bacteria</taxon>
        <taxon>Candidatus Harrisoniibacteriota</taxon>
    </lineage>
</organism>
<gene>
    <name evidence="4" type="ORF">COU08_02480</name>
</gene>
<name>A0A2M6WI19_9BACT</name>
<protein>
    <submittedName>
        <fullName evidence="4">UDP-4-amino-4, 6-dideoxy-N-acetyl-beta-L-altrosamine transaminase</fullName>
    </submittedName>
</protein>
<reference evidence="5" key="1">
    <citation type="submission" date="2017-09" db="EMBL/GenBank/DDBJ databases">
        <title>Depth-based differentiation of microbial function through sediment-hosted aquifers and enrichment of novel symbionts in the deep terrestrial subsurface.</title>
        <authorList>
            <person name="Probst A.J."/>
            <person name="Ladd B."/>
            <person name="Jarett J.K."/>
            <person name="Geller-Mcgrath D.E."/>
            <person name="Sieber C.M.K."/>
            <person name="Emerson J.B."/>
            <person name="Anantharaman K."/>
            <person name="Thomas B.C."/>
            <person name="Malmstrom R."/>
            <person name="Stieglmeier M."/>
            <person name="Klingl A."/>
            <person name="Woyke T."/>
            <person name="Ryan C.M."/>
            <person name="Banfield J.F."/>
        </authorList>
    </citation>
    <scope>NUCLEOTIDE SEQUENCE [LARGE SCALE GENOMIC DNA]</scope>
</reference>
<dbReference type="GO" id="GO:0008483">
    <property type="term" value="F:transaminase activity"/>
    <property type="evidence" value="ECO:0007669"/>
    <property type="project" value="TreeGrafter"/>
</dbReference>
<evidence type="ECO:0000256" key="3">
    <source>
        <dbReference type="RuleBase" id="RU004508"/>
    </source>
</evidence>
<dbReference type="Gene3D" id="3.90.1150.10">
    <property type="entry name" value="Aspartate Aminotransferase, domain 1"/>
    <property type="match status" value="1"/>
</dbReference>
<dbReference type="InterPro" id="IPR015422">
    <property type="entry name" value="PyrdxlP-dep_Trfase_small"/>
</dbReference>
<dbReference type="GO" id="GO:0030170">
    <property type="term" value="F:pyridoxal phosphate binding"/>
    <property type="evidence" value="ECO:0007669"/>
    <property type="project" value="TreeGrafter"/>
</dbReference>
<accession>A0A2M6WI19</accession>
<dbReference type="Pfam" id="PF01041">
    <property type="entry name" value="DegT_DnrJ_EryC1"/>
    <property type="match status" value="1"/>
</dbReference>
<feature type="modified residue" description="N6-(pyridoxal phosphate)lysine" evidence="2">
    <location>
        <position position="190"/>
    </location>
</feature>
<comment type="caution">
    <text evidence="4">The sequence shown here is derived from an EMBL/GenBank/DDBJ whole genome shotgun (WGS) entry which is preliminary data.</text>
</comment>
<keyword evidence="2 3" id="KW-0663">Pyridoxal phosphate</keyword>
<dbReference type="EMBL" id="PFBA01000023">
    <property type="protein sequence ID" value="PIT92437.1"/>
    <property type="molecule type" value="Genomic_DNA"/>
</dbReference>
<evidence type="ECO:0000313" key="4">
    <source>
        <dbReference type="EMBL" id="PIT92437.1"/>
    </source>
</evidence>
<sequence length="394" mass="43937">MDSKNTRDFIPFGVPVIEEEDIQAVVDVLRSKWIGTGPKVLEFEKVFADYIGSPYARAVSSCTAALHLALLAAELKLDDEVITTSMTFVATVNAIEHAGCTPVLVDIEPSTFNICPDEIERAITKKTRAIMPVHFGGLPCNMERIHEIAECHGLVVIEDAAHAVGGMFGNRRIGSLPGSMATCFSFYPNKNMTTIEGGMVTTSSEVVAKKIELTRLHGQDREAWRRYSAGSELMLAEAVTDGFKYNMTDVSAALGLVQLSRVERFLERREEIAKIYDRLLEGLPCMSQYRPMRGRSERHALHLYVVELETEKINTHRNHIVQEMRDQGIGVALHYKAVHLHAHFQGRTECRGSLVNTERVSESIFTLPITPTLTDEQVHFIGTTCAEVIASHRR</sequence>
<dbReference type="AlphaFoldDB" id="A0A2M6WI19"/>
<comment type="similarity">
    <text evidence="3">Belongs to the DegT/DnrJ/EryC1 family.</text>
</comment>
<dbReference type="PIRSF" id="PIRSF000390">
    <property type="entry name" value="PLP_StrS"/>
    <property type="match status" value="1"/>
</dbReference>
<evidence type="ECO:0000256" key="2">
    <source>
        <dbReference type="PIRSR" id="PIRSR000390-2"/>
    </source>
</evidence>
<dbReference type="Gene3D" id="3.40.640.10">
    <property type="entry name" value="Type I PLP-dependent aspartate aminotransferase-like (Major domain)"/>
    <property type="match status" value="1"/>
</dbReference>
<dbReference type="PANTHER" id="PTHR30244:SF34">
    <property type="entry name" value="DTDP-4-AMINO-4,6-DIDEOXYGALACTOSE TRANSAMINASE"/>
    <property type="match status" value="1"/>
</dbReference>
<dbReference type="InterPro" id="IPR000653">
    <property type="entry name" value="DegT/StrS_aminotransferase"/>
</dbReference>
<dbReference type="GO" id="GO:0000271">
    <property type="term" value="P:polysaccharide biosynthetic process"/>
    <property type="evidence" value="ECO:0007669"/>
    <property type="project" value="TreeGrafter"/>
</dbReference>
<dbReference type="CDD" id="cd00616">
    <property type="entry name" value="AHBA_syn"/>
    <property type="match status" value="1"/>
</dbReference>
<evidence type="ECO:0000256" key="1">
    <source>
        <dbReference type="PIRSR" id="PIRSR000390-1"/>
    </source>
</evidence>
<proteinExistence type="inferred from homology"/>
<dbReference type="PANTHER" id="PTHR30244">
    <property type="entry name" value="TRANSAMINASE"/>
    <property type="match status" value="1"/>
</dbReference>
<evidence type="ECO:0000313" key="5">
    <source>
        <dbReference type="Proteomes" id="UP000228635"/>
    </source>
</evidence>